<dbReference type="RefSeq" id="WP_076931734.1">
    <property type="nucleotide sequence ID" value="NZ_LT605205.1"/>
</dbReference>
<comment type="subcellular location">
    <subcellularLocation>
        <location evidence="5">Cytoplasm</location>
    </subcellularLocation>
</comment>
<evidence type="ECO:0000313" key="9">
    <source>
        <dbReference type="Proteomes" id="UP000187464"/>
    </source>
</evidence>
<organism evidence="8 9">
    <name type="scientific">Proteiniphilum saccharofermentans</name>
    <dbReference type="NCBI Taxonomy" id="1642647"/>
    <lineage>
        <taxon>Bacteria</taxon>
        <taxon>Pseudomonadati</taxon>
        <taxon>Bacteroidota</taxon>
        <taxon>Bacteroidia</taxon>
        <taxon>Bacteroidales</taxon>
        <taxon>Dysgonomonadaceae</taxon>
        <taxon>Proteiniphilum</taxon>
    </lineage>
</organism>
<feature type="domain" description="OB-fold nucleic acid binding" evidence="7">
    <location>
        <begin position="6"/>
        <end position="113"/>
    </location>
</feature>
<dbReference type="GO" id="GO:0008855">
    <property type="term" value="F:exodeoxyribonuclease VII activity"/>
    <property type="evidence" value="ECO:0007669"/>
    <property type="project" value="UniProtKB-UniRule"/>
</dbReference>
<dbReference type="GO" id="GO:0009318">
    <property type="term" value="C:exodeoxyribonuclease VII complex"/>
    <property type="evidence" value="ECO:0007669"/>
    <property type="project" value="UniProtKB-UniRule"/>
</dbReference>
<dbReference type="EC" id="3.1.11.6" evidence="5"/>
<dbReference type="GO" id="GO:0003676">
    <property type="term" value="F:nucleic acid binding"/>
    <property type="evidence" value="ECO:0007669"/>
    <property type="project" value="InterPro"/>
</dbReference>
<keyword evidence="9" id="KW-1185">Reference proteome</keyword>
<evidence type="ECO:0000256" key="2">
    <source>
        <dbReference type="ARBA" id="ARBA00022722"/>
    </source>
</evidence>
<dbReference type="InterPro" id="IPR003753">
    <property type="entry name" value="Exonuc_VII_L"/>
</dbReference>
<evidence type="ECO:0000256" key="5">
    <source>
        <dbReference type="RuleBase" id="RU004355"/>
    </source>
</evidence>
<dbReference type="EMBL" id="LT605205">
    <property type="protein sequence ID" value="SCD22021.1"/>
    <property type="molecule type" value="Genomic_DNA"/>
</dbReference>
<reference evidence="8 9" key="1">
    <citation type="submission" date="2016-08" db="EMBL/GenBank/DDBJ databases">
        <authorList>
            <person name="Seilhamer J.J."/>
        </authorList>
    </citation>
    <scope>NUCLEOTIDE SEQUENCE [LARGE SCALE GENOMIC DNA]</scope>
    <source>
        <strain evidence="8">M3/6</strain>
    </source>
</reference>
<sequence>MNESSLTLSELNRQVKDAIRDHLPGTYWMRAETSDVRRNRNGHCYLEFIEKDAVTQSIIAKARGVIWANVFQMLSAYFEDETGQQFTSGISVLVRVSVEFHELYGYSLTVVDIDPSFTLGEIARNRQLILKQLEQEGVLTLNRELELPELANRIAVISSPTAAGYEDFCDQLANNPGGLVFYTRLFPAIMQGDRSEASIIAALEKVFQYRDLFDAVAIIRGGGASSDLSCFDSYLLATNVAQFPLPVISGIGHERDITVLDIVAHTRAKTPTAVAEFFIARLNRVATELLDLEERIVSESESRLLKEQTDLFSLSKELVHQSSLMIQREVSVIQQLSGKMKYGVKHLLQHQSHLLENREQFIQMVSPVNILKRGYTLTLKNGRIVTSLNDLSVEDVIETRFRDGFSTSVITQVVPRKPHEKD</sequence>
<dbReference type="STRING" id="1642647.PSM36_3235"/>
<dbReference type="InterPro" id="IPR020579">
    <property type="entry name" value="Exonuc_VII_lsu_C"/>
</dbReference>
<evidence type="ECO:0000259" key="7">
    <source>
        <dbReference type="Pfam" id="PF13742"/>
    </source>
</evidence>
<gene>
    <name evidence="8" type="ORF">PSM36_3235</name>
</gene>
<dbReference type="AlphaFoldDB" id="A0A1R3T2U0"/>
<evidence type="ECO:0000313" key="8">
    <source>
        <dbReference type="EMBL" id="SCD22021.1"/>
    </source>
</evidence>
<dbReference type="NCBIfam" id="TIGR00237">
    <property type="entry name" value="xseA"/>
    <property type="match status" value="1"/>
</dbReference>
<dbReference type="Pfam" id="PF02601">
    <property type="entry name" value="Exonuc_VII_L"/>
    <property type="match status" value="1"/>
</dbReference>
<comment type="catalytic activity">
    <reaction evidence="5">
        <text>Exonucleolytic cleavage in either 5'- to 3'- or 3'- to 5'-direction to yield nucleoside 5'-phosphates.</text>
        <dbReference type="EC" id="3.1.11.6"/>
    </reaction>
</comment>
<name>A0A1R3T2U0_9BACT</name>
<dbReference type="PANTHER" id="PTHR30008:SF0">
    <property type="entry name" value="EXODEOXYRIBONUCLEASE 7 LARGE SUBUNIT"/>
    <property type="match status" value="1"/>
</dbReference>
<dbReference type="Pfam" id="PF13742">
    <property type="entry name" value="tRNA_anti_2"/>
    <property type="match status" value="1"/>
</dbReference>
<dbReference type="InterPro" id="IPR025824">
    <property type="entry name" value="OB-fold_nuc-bd_dom"/>
</dbReference>
<evidence type="ECO:0000256" key="4">
    <source>
        <dbReference type="ARBA" id="ARBA00022839"/>
    </source>
</evidence>
<dbReference type="Proteomes" id="UP000187464">
    <property type="component" value="Chromosome I"/>
</dbReference>
<keyword evidence="1" id="KW-0963">Cytoplasm</keyword>
<dbReference type="PANTHER" id="PTHR30008">
    <property type="entry name" value="EXODEOXYRIBONUCLEASE 7 LARGE SUBUNIT"/>
    <property type="match status" value="1"/>
</dbReference>
<dbReference type="CDD" id="cd04489">
    <property type="entry name" value="ExoVII_LU_OBF"/>
    <property type="match status" value="1"/>
</dbReference>
<evidence type="ECO:0000256" key="1">
    <source>
        <dbReference type="ARBA" id="ARBA00022490"/>
    </source>
</evidence>
<proteinExistence type="inferred from homology"/>
<evidence type="ECO:0000256" key="3">
    <source>
        <dbReference type="ARBA" id="ARBA00022801"/>
    </source>
</evidence>
<dbReference type="GO" id="GO:0005737">
    <property type="term" value="C:cytoplasm"/>
    <property type="evidence" value="ECO:0007669"/>
    <property type="project" value="UniProtKB-SubCell"/>
</dbReference>
<keyword evidence="4 5" id="KW-0269">Exonuclease</keyword>
<comment type="similarity">
    <text evidence="5">Belongs to the XseA family.</text>
</comment>
<keyword evidence="3 5" id="KW-0378">Hydrolase</keyword>
<keyword evidence="2 5" id="KW-0540">Nuclease</keyword>
<feature type="domain" description="Exonuclease VII large subunit C-terminal" evidence="6">
    <location>
        <begin position="140"/>
        <end position="341"/>
    </location>
</feature>
<protein>
    <recommendedName>
        <fullName evidence="5">Exodeoxyribonuclease 7 large subunit</fullName>
        <ecNumber evidence="5">3.1.11.6</ecNumber>
    </recommendedName>
</protein>
<accession>A0A1R3T2U0</accession>
<dbReference type="GO" id="GO:0006308">
    <property type="term" value="P:DNA catabolic process"/>
    <property type="evidence" value="ECO:0007669"/>
    <property type="project" value="UniProtKB-UniRule"/>
</dbReference>
<dbReference type="KEGG" id="psac:PSM36_3235"/>
<evidence type="ECO:0000259" key="6">
    <source>
        <dbReference type="Pfam" id="PF02601"/>
    </source>
</evidence>